<comment type="similarity">
    <text evidence="6">Belongs to the TRAFAC class dynamin-like GTPase superfamily. Dynamin/Fzo/YdjA family.</text>
</comment>
<dbReference type="PROSITE" id="PS51388">
    <property type="entry name" value="GED"/>
    <property type="match status" value="1"/>
</dbReference>
<dbReference type="GO" id="GO:0000001">
    <property type="term" value="P:mitochondrion inheritance"/>
    <property type="evidence" value="ECO:0007669"/>
    <property type="project" value="EnsemblFungi"/>
</dbReference>
<gene>
    <name evidence="9" type="ORF">T552_01606</name>
</gene>
<dbReference type="Pfam" id="PF00350">
    <property type="entry name" value="Dynamin_N"/>
    <property type="match status" value="1"/>
</dbReference>
<dbReference type="GO" id="GO:0180020">
    <property type="term" value="F:membrane bending activity"/>
    <property type="evidence" value="ECO:0007669"/>
    <property type="project" value="EnsemblFungi"/>
</dbReference>
<dbReference type="GO" id="GO:0042407">
    <property type="term" value="P:cristae formation"/>
    <property type="evidence" value="ECO:0007669"/>
    <property type="project" value="EnsemblFungi"/>
</dbReference>
<dbReference type="VEuPathDB" id="FungiDB:T552_01606"/>
<feature type="domain" description="Dynamin-type G" evidence="8">
    <location>
        <begin position="52"/>
        <end position="318"/>
    </location>
</feature>
<dbReference type="InterPro" id="IPR056495">
    <property type="entry name" value="LIS_MGM1"/>
</dbReference>
<dbReference type="EMBL" id="LFVZ01000006">
    <property type="protein sequence ID" value="KTW28975.1"/>
    <property type="molecule type" value="Genomic_DNA"/>
</dbReference>
<dbReference type="AlphaFoldDB" id="A0A0W4ZKS3"/>
<dbReference type="GO" id="GO:0005758">
    <property type="term" value="C:mitochondrial intermembrane space"/>
    <property type="evidence" value="ECO:0007669"/>
    <property type="project" value="EnsemblFungi"/>
</dbReference>
<evidence type="ECO:0000313" key="10">
    <source>
        <dbReference type="Proteomes" id="UP000054454"/>
    </source>
</evidence>
<dbReference type="GO" id="GO:0005874">
    <property type="term" value="C:microtubule"/>
    <property type="evidence" value="ECO:0007669"/>
    <property type="project" value="TreeGrafter"/>
</dbReference>
<dbReference type="Gene3D" id="3.40.50.300">
    <property type="entry name" value="P-loop containing nucleotide triphosphate hydrolases"/>
    <property type="match status" value="1"/>
</dbReference>
<dbReference type="CDD" id="cd08771">
    <property type="entry name" value="DLP_1"/>
    <property type="match status" value="1"/>
</dbReference>
<dbReference type="GO" id="GO:0015886">
    <property type="term" value="P:heme transport"/>
    <property type="evidence" value="ECO:0007669"/>
    <property type="project" value="EnsemblFungi"/>
</dbReference>
<evidence type="ECO:0000256" key="3">
    <source>
        <dbReference type="ARBA" id="ARBA00022801"/>
    </source>
</evidence>
<dbReference type="GO" id="GO:0031623">
    <property type="term" value="P:receptor internalization"/>
    <property type="evidence" value="ECO:0007669"/>
    <property type="project" value="TreeGrafter"/>
</dbReference>
<dbReference type="InterPro" id="IPR019762">
    <property type="entry name" value="Dynamin_GTPase_CS"/>
</dbReference>
<dbReference type="GO" id="GO:1990627">
    <property type="term" value="P:mitochondrial inner membrane fusion"/>
    <property type="evidence" value="ECO:0007669"/>
    <property type="project" value="EnsemblFungi"/>
</dbReference>
<comment type="caution">
    <text evidence="9">The sequence shown here is derived from an EMBL/GenBank/DDBJ whole genome shotgun (WGS) entry which is preliminary data.</text>
</comment>
<dbReference type="GO" id="GO:1990626">
    <property type="term" value="P:mitochondrial outer membrane fusion"/>
    <property type="evidence" value="ECO:0007669"/>
    <property type="project" value="EnsemblFungi"/>
</dbReference>
<dbReference type="SUPFAM" id="SSF52540">
    <property type="entry name" value="P-loop containing nucleoside triphosphate hydrolases"/>
    <property type="match status" value="1"/>
</dbReference>
<evidence type="ECO:0000259" key="8">
    <source>
        <dbReference type="PROSITE" id="PS51718"/>
    </source>
</evidence>
<dbReference type="PRINTS" id="PR00195">
    <property type="entry name" value="DYNAMIN"/>
</dbReference>
<dbReference type="Proteomes" id="UP000054454">
    <property type="component" value="Unassembled WGS sequence"/>
</dbReference>
<feature type="domain" description="GED" evidence="7">
    <location>
        <begin position="589"/>
        <end position="682"/>
    </location>
</feature>
<proteinExistence type="inferred from homology"/>
<dbReference type="GO" id="GO:0005525">
    <property type="term" value="F:GTP binding"/>
    <property type="evidence" value="ECO:0007669"/>
    <property type="project" value="UniProtKB-KW"/>
</dbReference>
<organism evidence="9 10">
    <name type="scientific">Pneumocystis carinii (strain B80)</name>
    <name type="common">Rat pneumocystis pneumonia agent</name>
    <name type="synonym">Pneumocystis carinii f. sp. carinii</name>
    <dbReference type="NCBI Taxonomy" id="1408658"/>
    <lineage>
        <taxon>Eukaryota</taxon>
        <taxon>Fungi</taxon>
        <taxon>Dikarya</taxon>
        <taxon>Ascomycota</taxon>
        <taxon>Taphrinomycotina</taxon>
        <taxon>Pneumocystomycetes</taxon>
        <taxon>Pneumocystaceae</taxon>
        <taxon>Pneumocystis</taxon>
    </lineage>
</organism>
<dbReference type="EC" id="3.6.5.5" evidence="1"/>
<dbReference type="RefSeq" id="XP_018226342.1">
    <property type="nucleotide sequence ID" value="XM_018370184.1"/>
</dbReference>
<evidence type="ECO:0000256" key="5">
    <source>
        <dbReference type="ARBA" id="ARBA00048040"/>
    </source>
</evidence>
<dbReference type="GO" id="GO:0070300">
    <property type="term" value="F:phosphatidic acid binding"/>
    <property type="evidence" value="ECO:0007669"/>
    <property type="project" value="EnsemblFungi"/>
</dbReference>
<dbReference type="GO" id="GO:0097753">
    <property type="term" value="P:membrane bending"/>
    <property type="evidence" value="ECO:0007669"/>
    <property type="project" value="EnsemblFungi"/>
</dbReference>
<dbReference type="GO" id="GO:0001786">
    <property type="term" value="F:phosphatidylserine binding"/>
    <property type="evidence" value="ECO:0007669"/>
    <property type="project" value="EnsemblFungi"/>
</dbReference>
<dbReference type="InterPro" id="IPR000375">
    <property type="entry name" value="Dynamin_stalk"/>
</dbReference>
<dbReference type="InterPro" id="IPR027417">
    <property type="entry name" value="P-loop_NTPase"/>
</dbReference>
<dbReference type="GO" id="GO:0030061">
    <property type="term" value="C:mitochondrial crista"/>
    <property type="evidence" value="ECO:0007669"/>
    <property type="project" value="EnsemblFungi"/>
</dbReference>
<dbReference type="Pfam" id="PF01031">
    <property type="entry name" value="Dynamin_M"/>
    <property type="match status" value="1"/>
</dbReference>
<evidence type="ECO:0000256" key="1">
    <source>
        <dbReference type="ARBA" id="ARBA00011980"/>
    </source>
</evidence>
<dbReference type="GO" id="GO:0097749">
    <property type="term" value="P:membrane tubulation"/>
    <property type="evidence" value="ECO:0007669"/>
    <property type="project" value="EnsemblFungi"/>
</dbReference>
<comment type="catalytic activity">
    <reaction evidence="5">
        <text>GTP + H2O = GDP + phosphate + H(+)</text>
        <dbReference type="Rhea" id="RHEA:19669"/>
        <dbReference type="ChEBI" id="CHEBI:15377"/>
        <dbReference type="ChEBI" id="CHEBI:15378"/>
        <dbReference type="ChEBI" id="CHEBI:37565"/>
        <dbReference type="ChEBI" id="CHEBI:43474"/>
        <dbReference type="ChEBI" id="CHEBI:58189"/>
        <dbReference type="EC" id="3.6.5.5"/>
    </reaction>
</comment>
<dbReference type="InterPro" id="IPR022812">
    <property type="entry name" value="Dynamin"/>
</dbReference>
<reference evidence="10" key="1">
    <citation type="journal article" date="2016" name="Nat. Commun.">
        <title>Genome analysis of three Pneumocystis species reveals adaptation mechanisms to life exclusively in mammalian hosts.</title>
        <authorList>
            <person name="Ma L."/>
            <person name="Chen Z."/>
            <person name="Huang D.W."/>
            <person name="Kutty G."/>
            <person name="Ishihara M."/>
            <person name="Wang H."/>
            <person name="Abouelleil A."/>
            <person name="Bishop L."/>
            <person name="Davey E."/>
            <person name="Deng R."/>
            <person name="Deng X."/>
            <person name="Fan L."/>
            <person name="Fantoni G."/>
            <person name="Fitzgerald M."/>
            <person name="Gogineni E."/>
            <person name="Goldberg J.M."/>
            <person name="Handley G."/>
            <person name="Hu X."/>
            <person name="Huber C."/>
            <person name="Jiao X."/>
            <person name="Jones K."/>
            <person name="Levin J.Z."/>
            <person name="Liu Y."/>
            <person name="Macdonald P."/>
            <person name="Melnikov A."/>
            <person name="Raley C."/>
            <person name="Sassi M."/>
            <person name="Sherman B.T."/>
            <person name="Song X."/>
            <person name="Sykes S."/>
            <person name="Tran B."/>
            <person name="Walsh L."/>
            <person name="Xia Y."/>
            <person name="Yang J."/>
            <person name="Young S."/>
            <person name="Zeng Q."/>
            <person name="Zheng X."/>
            <person name="Stephens R."/>
            <person name="Nusbaum C."/>
            <person name="Birren B.W."/>
            <person name="Azadi P."/>
            <person name="Lempicki R.A."/>
            <person name="Cuomo C.A."/>
            <person name="Kovacs J.A."/>
        </authorList>
    </citation>
    <scope>NUCLEOTIDE SEQUENCE [LARGE SCALE GENOMIC DNA]</scope>
    <source>
        <strain evidence="10">B80</strain>
    </source>
</reference>
<dbReference type="SMART" id="SM00053">
    <property type="entry name" value="DYNc"/>
    <property type="match status" value="1"/>
</dbReference>
<evidence type="ECO:0000256" key="2">
    <source>
        <dbReference type="ARBA" id="ARBA00022741"/>
    </source>
</evidence>
<evidence type="ECO:0000256" key="4">
    <source>
        <dbReference type="ARBA" id="ARBA00023134"/>
    </source>
</evidence>
<evidence type="ECO:0000256" key="6">
    <source>
        <dbReference type="RuleBase" id="RU003932"/>
    </source>
</evidence>
<dbReference type="GO" id="GO:0080025">
    <property type="term" value="F:phosphatidylinositol-3,5-bisphosphate binding"/>
    <property type="evidence" value="ECO:0007669"/>
    <property type="project" value="EnsemblFungi"/>
</dbReference>
<sequence>MLSSFFSLNLNQKRNGEICTLHNTSNNSQTMLLTKGLIEIRNILQQIKQNEKIALPNIVVIGSQSSGKSSVLEAIIGREFLPKGTDMVTRRPIELTLVHTFETDEYGEFPDLEQKKVSFDQIQEIITELNYSVSENDYISDEPIRLNIFSPNVPDLTFIDLPGYIQIQSKDQPSSLKDRIIALCEKYIQEPNIILAVSSADVDLANSVALHASRKVDPHGIRTIGVVTKMDLVTPERGFSILKDMNYPLNLGYVGVISKFSQSFLDKNINVSDLIDKNEKEYFSSFREFSNNDCFVGVATLKKKLVQILEDSMVQNLQNIYGIIRLELEHVSYQLKVEYNDRFLTQEVYMAELVDILKYRFKKFVENFGKSQIRLILKDILNQKVLNLLAERYWLDQSICNSPKKSFDDAYWKHKLDTSISSLTKLGVGRLVTDLLTSIIASEMEKISQENQFKVHPYVKQCIVQLTQDILKEKYHSTVEQVENSIKPYKYEIDVDEDEWELGRKRSQEILKKEIKMCRDAFRKLKETIGSKKIEKIVNLIVTGKNDYDTIEYSKSLIEKGQQAIFLNNRENILSKRLKFVKSEKCKSVVNKYYCPEIFLEIVVKKLVDISVPFLDAELFSEFVHQFPRDLDNRLIYNLTSEQLEKIANENFEIKKQFDLQEKKALLKLALNKIESLMLFKKNVLF</sequence>
<dbReference type="GO" id="GO:0005741">
    <property type="term" value="C:mitochondrial outer membrane"/>
    <property type="evidence" value="ECO:0007669"/>
    <property type="project" value="EnsemblFungi"/>
</dbReference>
<dbReference type="GO" id="GO:0008017">
    <property type="term" value="F:microtubule binding"/>
    <property type="evidence" value="ECO:0007669"/>
    <property type="project" value="TreeGrafter"/>
</dbReference>
<dbReference type="PANTHER" id="PTHR11566">
    <property type="entry name" value="DYNAMIN"/>
    <property type="match status" value="1"/>
</dbReference>
<dbReference type="InterPro" id="IPR020850">
    <property type="entry name" value="GED_dom"/>
</dbReference>
<dbReference type="GeneID" id="28936387"/>
<dbReference type="InterPro" id="IPR001401">
    <property type="entry name" value="Dynamin_GTPase"/>
</dbReference>
<evidence type="ECO:0000259" key="7">
    <source>
        <dbReference type="PROSITE" id="PS51388"/>
    </source>
</evidence>
<dbReference type="GO" id="GO:0097002">
    <property type="term" value="C:mitochondrial inner boundary membrane"/>
    <property type="evidence" value="ECO:0007669"/>
    <property type="project" value="EnsemblFungi"/>
</dbReference>
<dbReference type="InterPro" id="IPR030381">
    <property type="entry name" value="G_DYNAMIN_dom"/>
</dbReference>
<dbReference type="GO" id="GO:0005886">
    <property type="term" value="C:plasma membrane"/>
    <property type="evidence" value="ECO:0007669"/>
    <property type="project" value="TreeGrafter"/>
</dbReference>
<dbReference type="PANTHER" id="PTHR11566:SF212">
    <property type="entry name" value="DYNAMIN"/>
    <property type="match status" value="1"/>
</dbReference>
<name>A0A0W4ZKS3_PNEC8</name>
<dbReference type="Pfam" id="PF24550">
    <property type="entry name" value="LIS_MGM1"/>
    <property type="match status" value="1"/>
</dbReference>
<keyword evidence="10" id="KW-1185">Reference proteome</keyword>
<evidence type="ECO:0000313" key="9">
    <source>
        <dbReference type="EMBL" id="KTW28975.1"/>
    </source>
</evidence>
<protein>
    <recommendedName>
        <fullName evidence="1">dynamin GTPase</fullName>
        <ecNumber evidence="1">3.6.5.5</ecNumber>
    </recommendedName>
</protein>
<dbReference type="PROSITE" id="PS51718">
    <property type="entry name" value="G_DYNAMIN_2"/>
    <property type="match status" value="1"/>
</dbReference>
<dbReference type="PROSITE" id="PS00410">
    <property type="entry name" value="G_DYNAMIN_1"/>
    <property type="match status" value="1"/>
</dbReference>
<keyword evidence="3" id="KW-0378">Hydrolase</keyword>
<dbReference type="GO" id="GO:0140523">
    <property type="term" value="F:GTPase-dependent fusogenic activity"/>
    <property type="evidence" value="ECO:0007669"/>
    <property type="project" value="EnsemblFungi"/>
</dbReference>
<dbReference type="OrthoDB" id="5061070at2759"/>
<keyword evidence="2 6" id="KW-0547">Nucleotide-binding</keyword>
<dbReference type="InterPro" id="IPR045063">
    <property type="entry name" value="Dynamin_N"/>
</dbReference>
<dbReference type="GO" id="GO:1901612">
    <property type="term" value="F:cardiolipin binding"/>
    <property type="evidence" value="ECO:0007669"/>
    <property type="project" value="EnsemblFungi"/>
</dbReference>
<keyword evidence="4 6" id="KW-0342">GTP-binding</keyword>
<accession>A0A0W4ZKS3</accession>